<comment type="similarity">
    <text evidence="2">Belongs to the amidase family.</text>
</comment>
<dbReference type="Gene3D" id="3.90.1300.10">
    <property type="entry name" value="Amidase signature (AS) domain"/>
    <property type="match status" value="1"/>
</dbReference>
<dbReference type="GO" id="GO:0004040">
    <property type="term" value="F:amidase activity"/>
    <property type="evidence" value="ECO:0007669"/>
    <property type="project" value="UniProtKB-EC"/>
</dbReference>
<comment type="catalytic activity">
    <reaction evidence="1">
        <text>a monocarboxylic acid amide + H2O = a monocarboxylate + NH4(+)</text>
        <dbReference type="Rhea" id="RHEA:12020"/>
        <dbReference type="ChEBI" id="CHEBI:15377"/>
        <dbReference type="ChEBI" id="CHEBI:28938"/>
        <dbReference type="ChEBI" id="CHEBI:35757"/>
        <dbReference type="ChEBI" id="CHEBI:83628"/>
        <dbReference type="EC" id="3.5.1.4"/>
    </reaction>
</comment>
<gene>
    <name evidence="8" type="ORF">N7515_001607</name>
</gene>
<evidence type="ECO:0000256" key="4">
    <source>
        <dbReference type="ARBA" id="ARBA00022801"/>
    </source>
</evidence>
<keyword evidence="9" id="KW-1185">Reference proteome</keyword>
<proteinExistence type="inferred from homology"/>
<dbReference type="OrthoDB" id="6428749at2759"/>
<dbReference type="InterPro" id="IPR036928">
    <property type="entry name" value="AS_sf"/>
</dbReference>
<feature type="binding site" evidence="6">
    <location>
        <begin position="243"/>
        <end position="246"/>
    </location>
    <ligand>
        <name>substrate</name>
    </ligand>
</feature>
<evidence type="ECO:0000259" key="7">
    <source>
        <dbReference type="Pfam" id="PF01425"/>
    </source>
</evidence>
<dbReference type="InterPro" id="IPR023631">
    <property type="entry name" value="Amidase_dom"/>
</dbReference>
<feature type="binding site" evidence="6">
    <location>
        <position position="192"/>
    </location>
    <ligand>
        <name>substrate</name>
    </ligand>
</feature>
<dbReference type="Proteomes" id="UP001149079">
    <property type="component" value="Unassembled WGS sequence"/>
</dbReference>
<keyword evidence="4" id="KW-0378">Hydrolase</keyword>
<dbReference type="AlphaFoldDB" id="A0A9W9HA31"/>
<reference evidence="8" key="2">
    <citation type="journal article" date="2023" name="IMA Fungus">
        <title>Comparative genomic study of the Penicillium genus elucidates a diverse pangenome and 15 lateral gene transfer events.</title>
        <authorList>
            <person name="Petersen C."/>
            <person name="Sorensen T."/>
            <person name="Nielsen M.R."/>
            <person name="Sondergaard T.E."/>
            <person name="Sorensen J.L."/>
            <person name="Fitzpatrick D.A."/>
            <person name="Frisvad J.C."/>
            <person name="Nielsen K.L."/>
        </authorList>
    </citation>
    <scope>NUCLEOTIDE SEQUENCE</scope>
    <source>
        <strain evidence="8">IBT 22155</strain>
    </source>
</reference>
<evidence type="ECO:0000256" key="5">
    <source>
        <dbReference type="PIRSR" id="PIRSR001221-1"/>
    </source>
</evidence>
<evidence type="ECO:0000256" key="2">
    <source>
        <dbReference type="ARBA" id="ARBA00009199"/>
    </source>
</evidence>
<organism evidence="8 9">
    <name type="scientific">Penicillium bovifimosum</name>
    <dbReference type="NCBI Taxonomy" id="126998"/>
    <lineage>
        <taxon>Eukaryota</taxon>
        <taxon>Fungi</taxon>
        <taxon>Dikarya</taxon>
        <taxon>Ascomycota</taxon>
        <taxon>Pezizomycotina</taxon>
        <taxon>Eurotiomycetes</taxon>
        <taxon>Eurotiomycetidae</taxon>
        <taxon>Eurotiales</taxon>
        <taxon>Aspergillaceae</taxon>
        <taxon>Penicillium</taxon>
    </lineage>
</organism>
<reference evidence="8" key="1">
    <citation type="submission" date="2022-11" db="EMBL/GenBank/DDBJ databases">
        <authorList>
            <person name="Petersen C."/>
        </authorList>
    </citation>
    <scope>NUCLEOTIDE SEQUENCE</scope>
    <source>
        <strain evidence="8">IBT 22155</strain>
    </source>
</reference>
<dbReference type="PIRSF" id="PIRSF001221">
    <property type="entry name" value="Amidase_fungi"/>
    <property type="match status" value="1"/>
</dbReference>
<evidence type="ECO:0000256" key="1">
    <source>
        <dbReference type="ARBA" id="ARBA00001311"/>
    </source>
</evidence>
<evidence type="ECO:0000313" key="8">
    <source>
        <dbReference type="EMBL" id="KAJ5142820.1"/>
    </source>
</evidence>
<protein>
    <recommendedName>
        <fullName evidence="3">amidase</fullName>
        <ecNumber evidence="3">3.5.1.4</ecNumber>
    </recommendedName>
</protein>
<comment type="caution">
    <text evidence="8">The sequence shown here is derived from an EMBL/GenBank/DDBJ whole genome shotgun (WGS) entry which is preliminary data.</text>
</comment>
<feature type="binding site" evidence="6">
    <location>
        <position position="222"/>
    </location>
    <ligand>
        <name>substrate</name>
    </ligand>
</feature>
<evidence type="ECO:0000256" key="3">
    <source>
        <dbReference type="ARBA" id="ARBA00012922"/>
    </source>
</evidence>
<dbReference type="EMBL" id="JAPQKL010000002">
    <property type="protein sequence ID" value="KAJ5142820.1"/>
    <property type="molecule type" value="Genomic_DNA"/>
</dbReference>
<feature type="domain" description="Amidase" evidence="7">
    <location>
        <begin position="87"/>
        <end position="543"/>
    </location>
</feature>
<feature type="active site" description="Acyl-ester intermediate" evidence="5">
    <location>
        <position position="246"/>
    </location>
</feature>
<evidence type="ECO:0000256" key="6">
    <source>
        <dbReference type="PIRSR" id="PIRSR001221-2"/>
    </source>
</evidence>
<dbReference type="PROSITE" id="PS00571">
    <property type="entry name" value="AMIDASES"/>
    <property type="match status" value="1"/>
</dbReference>
<feature type="active site" description="Charge relay system" evidence="5">
    <location>
        <position position="142"/>
    </location>
</feature>
<dbReference type="SUPFAM" id="SSF75304">
    <property type="entry name" value="Amidase signature (AS) enzymes"/>
    <property type="match status" value="1"/>
</dbReference>
<evidence type="ECO:0000313" key="9">
    <source>
        <dbReference type="Proteomes" id="UP001149079"/>
    </source>
</evidence>
<sequence>MTSTTNSTTWQDLVAAKQQECKQKIPHEWQLSAEQLALAQKTPRLLEADIPRRSGILSDLELDITENYTASQLLDKLASGQISSLAITTAFCKRAVIAQQLTSCLTETFFPQALERAKYLDEYLQQEGTPIGPLHGLPISLKDTFCVEGVQTTVGYTSFLANEPAKTNSALVEMLLQLGAVLYVKTNIPQTLMYTTQTADSENNIFGRTLNPHNTALTAGGSSGGEGALLSFRGSILGIGTDIAGSIRIPALCCGVYGFKPTTQRIPYSGQVNGNVQGMPGIAPVAGPLGHSIADLSLLMSSVVGNGQAWEYDAAVLPVPWQTVPTNGTGMLTIGVMADDEHFPLHPPVKRALDRAIAALTKAGHRVVRIGGRAEELSLAYVSRLAFQYFVYGPRNDHISPSGEPAVASVVRGASPMFSGSFPVEQGLEPFEMIQRLHMARRRVDEAWREMWVGSKLDVVLGPGAQNTAVALDTYGWPPYTVLWNLLDYPACVIPFGKADKELDPEPVAAGNDMQPSYIPEQVDGAPCAIQVVTPRFQDEKCLWAADIIDKVLATYGKE</sequence>
<dbReference type="RefSeq" id="XP_056524464.1">
    <property type="nucleotide sequence ID" value="XM_056662351.1"/>
</dbReference>
<dbReference type="Pfam" id="PF01425">
    <property type="entry name" value="Amidase"/>
    <property type="match status" value="1"/>
</dbReference>
<name>A0A9W9HA31_9EURO</name>
<dbReference type="EC" id="3.5.1.4" evidence="3"/>
<dbReference type="PANTHER" id="PTHR46072:SF3">
    <property type="entry name" value="AMIDASE"/>
    <property type="match status" value="1"/>
</dbReference>
<feature type="active site" description="Charge relay system" evidence="5">
    <location>
        <position position="222"/>
    </location>
</feature>
<accession>A0A9W9HA31</accession>
<dbReference type="InterPro" id="IPR020556">
    <property type="entry name" value="Amidase_CS"/>
</dbReference>
<dbReference type="GeneID" id="81401521"/>
<dbReference type="PANTHER" id="PTHR46072">
    <property type="entry name" value="AMIDASE-RELATED-RELATED"/>
    <property type="match status" value="1"/>
</dbReference>